<name>A0ABR4GXS9_9EURO</name>
<keyword evidence="3" id="KW-0436">Ligase</keyword>
<evidence type="ECO:0000256" key="6">
    <source>
        <dbReference type="ARBA" id="ARBA00023136"/>
    </source>
</evidence>
<feature type="transmembrane region" description="Helical" evidence="7">
    <location>
        <begin position="57"/>
        <end position="78"/>
    </location>
</feature>
<dbReference type="InterPro" id="IPR042099">
    <property type="entry name" value="ANL_N_sf"/>
</dbReference>
<evidence type="ECO:0000259" key="8">
    <source>
        <dbReference type="Pfam" id="PF00501"/>
    </source>
</evidence>
<dbReference type="EMBL" id="JBFXLT010000124">
    <property type="protein sequence ID" value="KAL2808025.1"/>
    <property type="molecule type" value="Genomic_DNA"/>
</dbReference>
<dbReference type="Pfam" id="PF13193">
    <property type="entry name" value="AMP-binding_C"/>
    <property type="match status" value="1"/>
</dbReference>
<feature type="transmembrane region" description="Helical" evidence="7">
    <location>
        <begin position="177"/>
        <end position="198"/>
    </location>
</feature>
<dbReference type="InterPro" id="IPR000873">
    <property type="entry name" value="AMP-dep_synth/lig_dom"/>
</dbReference>
<reference evidence="10 11" key="1">
    <citation type="submission" date="2024-07" db="EMBL/GenBank/DDBJ databases">
        <title>Section-level genome sequencing and comparative genomics of Aspergillus sections Usti and Cavernicolus.</title>
        <authorList>
            <consortium name="Lawrence Berkeley National Laboratory"/>
            <person name="Nybo J.L."/>
            <person name="Vesth T.C."/>
            <person name="Theobald S."/>
            <person name="Frisvad J.C."/>
            <person name="Larsen T.O."/>
            <person name="Kjaerboelling I."/>
            <person name="Rothschild-Mancinelli K."/>
            <person name="Lyhne E.K."/>
            <person name="Kogle M.E."/>
            <person name="Barry K."/>
            <person name="Clum A."/>
            <person name="Na H."/>
            <person name="Ledsgaard L."/>
            <person name="Lin J."/>
            <person name="Lipzen A."/>
            <person name="Kuo A."/>
            <person name="Riley R."/>
            <person name="Mondo S."/>
            <person name="Labutti K."/>
            <person name="Haridas S."/>
            <person name="Pangalinan J."/>
            <person name="Salamov A.A."/>
            <person name="Simmons B.A."/>
            <person name="Magnuson J.K."/>
            <person name="Chen J."/>
            <person name="Drula E."/>
            <person name="Henrissat B."/>
            <person name="Wiebenga A."/>
            <person name="Lubbers R.J."/>
            <person name="Gomes A.C."/>
            <person name="Makela M.R."/>
            <person name="Stajich J."/>
            <person name="Grigoriev I.V."/>
            <person name="Mortensen U.H."/>
            <person name="De Vries R.P."/>
            <person name="Baker S.E."/>
            <person name="Andersen M.R."/>
        </authorList>
    </citation>
    <scope>NUCLEOTIDE SEQUENCE [LARGE SCALE GENOMIC DNA]</scope>
    <source>
        <strain evidence="10 11">CBS 588.65</strain>
    </source>
</reference>
<feature type="transmembrane region" description="Helical" evidence="7">
    <location>
        <begin position="90"/>
        <end position="108"/>
    </location>
</feature>
<protein>
    <submittedName>
        <fullName evidence="10">Uncharacterized protein</fullName>
    </submittedName>
</protein>
<dbReference type="Gene3D" id="3.40.50.12780">
    <property type="entry name" value="N-terminal domain of ligase-like"/>
    <property type="match status" value="1"/>
</dbReference>
<evidence type="ECO:0000256" key="2">
    <source>
        <dbReference type="ARBA" id="ARBA00006432"/>
    </source>
</evidence>
<feature type="domain" description="AMP-dependent synthetase/ligase" evidence="8">
    <location>
        <begin position="246"/>
        <end position="612"/>
    </location>
</feature>
<gene>
    <name evidence="10" type="ORF">BJX63DRAFT_424952</name>
</gene>
<feature type="domain" description="AMP-binding enzyme C-terminal" evidence="9">
    <location>
        <begin position="662"/>
        <end position="740"/>
    </location>
</feature>
<evidence type="ECO:0000256" key="1">
    <source>
        <dbReference type="ARBA" id="ARBA00004127"/>
    </source>
</evidence>
<dbReference type="Pfam" id="PF00501">
    <property type="entry name" value="AMP-binding"/>
    <property type="match status" value="1"/>
</dbReference>
<evidence type="ECO:0000259" key="9">
    <source>
        <dbReference type="Pfam" id="PF13193"/>
    </source>
</evidence>
<dbReference type="CDD" id="cd05911">
    <property type="entry name" value="Firefly_Luc_like"/>
    <property type="match status" value="1"/>
</dbReference>
<comment type="similarity">
    <text evidence="2">Belongs to the ATP-dependent AMP-binding enzyme family.</text>
</comment>
<dbReference type="Proteomes" id="UP001610334">
    <property type="component" value="Unassembled WGS sequence"/>
</dbReference>
<evidence type="ECO:0000256" key="7">
    <source>
        <dbReference type="SAM" id="Phobius"/>
    </source>
</evidence>
<dbReference type="PROSITE" id="PS00455">
    <property type="entry name" value="AMP_BINDING"/>
    <property type="match status" value="1"/>
</dbReference>
<sequence length="760" mass="83636">MAVTVTQIHPLQRLASPSRGFSALVHVSGLASFIWSFKFMHDNPNHANEAYGWHFQYLTVIGLSLATVTFTVGLLADITLSPRLFLVKNLLSICSAPMEVLISILYWGLRLVNISFHAIPSIVFLIDLLFLSPPWTITIGPALGLSSAIAVGYWFWVERCFQHNGWYPYPIFEQLPFEGRVGLFGLSAVVMALSTATLKWLYGRINGFGTPVKAQARPGAHYLMQVDSPLSLTTESTLLHAEAAEPTNHITKAEARTITKRLAHVFRTEFGIGATGRGKDAVLCISANQVLLPAVFYGIIGAGGVYAAASTALTTREVAKQLRQSKSNLVITCAENKAKTLEAARECGIPPNRVLVLESMGHQRRLYDTVNSGRNFLQNSVELEWDRITDIDTLENTTICLLYSSGTTGPPKGVMLSHMNLVSEALYTQLILRESKKGLPHLNVPYRTIGHLPTAHIAGALGYFITPAIAGGTVYWMPRFNIDEFIDYCKKYQVTFLATAPPVYHAVVRSNRVTDHFKTLVRAESGSAPLNVELQEQAEKKLGCSITQRWGMTESTGSVTTMPWGQSDSTGSISPLLPNTRLRIVNEQMKDVGREEEGEILLKGPMISKGYFDNPEATLDSFTADGWYKTGDIGVHKNGRTYVVDRKKELIKYKGLQVSPVEVEGFLRTHAGVADVAIVGAPDPDAPGNELPRAYVVLKPGMTVSEAELKDYVKSNLARHKQLRGGVVFIDEIPKSASGKVLRRILRDQARSLMGRKAKL</sequence>
<dbReference type="SUPFAM" id="SSF56801">
    <property type="entry name" value="Acetyl-CoA synthetase-like"/>
    <property type="match status" value="1"/>
</dbReference>
<dbReference type="Pfam" id="PF04750">
    <property type="entry name" value="Far-17a_AIG1"/>
    <property type="match status" value="1"/>
</dbReference>
<comment type="caution">
    <text evidence="10">The sequence shown here is derived from an EMBL/GenBank/DDBJ whole genome shotgun (WGS) entry which is preliminary data.</text>
</comment>
<comment type="subcellular location">
    <subcellularLocation>
        <location evidence="1">Endomembrane system</location>
        <topology evidence="1">Multi-pass membrane protein</topology>
    </subcellularLocation>
</comment>
<dbReference type="InterPro" id="IPR020845">
    <property type="entry name" value="AMP-binding_CS"/>
</dbReference>
<dbReference type="PANTHER" id="PTHR24096:SF149">
    <property type="entry name" value="AMP-BINDING DOMAIN-CONTAINING PROTEIN-RELATED"/>
    <property type="match status" value="1"/>
</dbReference>
<dbReference type="InterPro" id="IPR006838">
    <property type="entry name" value="ADTRP_AIG1"/>
</dbReference>
<feature type="transmembrane region" description="Helical" evidence="7">
    <location>
        <begin position="138"/>
        <end position="157"/>
    </location>
</feature>
<organism evidence="10 11">
    <name type="scientific">Aspergillus granulosus</name>
    <dbReference type="NCBI Taxonomy" id="176169"/>
    <lineage>
        <taxon>Eukaryota</taxon>
        <taxon>Fungi</taxon>
        <taxon>Dikarya</taxon>
        <taxon>Ascomycota</taxon>
        <taxon>Pezizomycotina</taxon>
        <taxon>Eurotiomycetes</taxon>
        <taxon>Eurotiomycetidae</taxon>
        <taxon>Eurotiales</taxon>
        <taxon>Aspergillaceae</taxon>
        <taxon>Aspergillus</taxon>
        <taxon>Aspergillus subgen. Nidulantes</taxon>
    </lineage>
</organism>
<evidence type="ECO:0000256" key="5">
    <source>
        <dbReference type="ARBA" id="ARBA00022989"/>
    </source>
</evidence>
<evidence type="ECO:0000256" key="3">
    <source>
        <dbReference type="ARBA" id="ARBA00022598"/>
    </source>
</evidence>
<dbReference type="InterPro" id="IPR045851">
    <property type="entry name" value="AMP-bd_C_sf"/>
</dbReference>
<keyword evidence="11" id="KW-1185">Reference proteome</keyword>
<dbReference type="Gene3D" id="3.30.300.30">
    <property type="match status" value="1"/>
</dbReference>
<evidence type="ECO:0000256" key="4">
    <source>
        <dbReference type="ARBA" id="ARBA00022692"/>
    </source>
</evidence>
<feature type="transmembrane region" description="Helical" evidence="7">
    <location>
        <begin position="20"/>
        <end position="37"/>
    </location>
</feature>
<keyword evidence="4 7" id="KW-0812">Transmembrane</keyword>
<dbReference type="PANTHER" id="PTHR24096">
    <property type="entry name" value="LONG-CHAIN-FATTY-ACID--COA LIGASE"/>
    <property type="match status" value="1"/>
</dbReference>
<proteinExistence type="inferred from homology"/>
<evidence type="ECO:0000313" key="11">
    <source>
        <dbReference type="Proteomes" id="UP001610334"/>
    </source>
</evidence>
<keyword evidence="5 7" id="KW-1133">Transmembrane helix</keyword>
<keyword evidence="6 7" id="KW-0472">Membrane</keyword>
<accession>A0ABR4GXS9</accession>
<evidence type="ECO:0000313" key="10">
    <source>
        <dbReference type="EMBL" id="KAL2808025.1"/>
    </source>
</evidence>
<dbReference type="InterPro" id="IPR025110">
    <property type="entry name" value="AMP-bd_C"/>
</dbReference>